<evidence type="ECO:0000313" key="5">
    <source>
        <dbReference type="Proteomes" id="UP000249115"/>
    </source>
</evidence>
<dbReference type="AlphaFoldDB" id="A0A2W7RIZ3"/>
<dbReference type="Proteomes" id="UP000249115">
    <property type="component" value="Unassembled WGS sequence"/>
</dbReference>
<dbReference type="Pfam" id="PF07944">
    <property type="entry name" value="Beta-AFase-like_GH127_cat"/>
    <property type="match status" value="1"/>
</dbReference>
<reference evidence="4 6" key="2">
    <citation type="submission" date="2019-08" db="EMBL/GenBank/DDBJ databases">
        <title>Genome of Algoriphagus ratkowskyi IC026.</title>
        <authorList>
            <person name="Bowman J.P."/>
        </authorList>
    </citation>
    <scope>NUCLEOTIDE SEQUENCE [LARGE SCALE GENOMIC DNA]</scope>
    <source>
        <strain evidence="4 6">IC026</strain>
    </source>
</reference>
<dbReference type="SUPFAM" id="SSF48208">
    <property type="entry name" value="Six-hairpin glycosidases"/>
    <property type="match status" value="1"/>
</dbReference>
<keyword evidence="6" id="KW-1185">Reference proteome</keyword>
<gene>
    <name evidence="4" type="ORF">ESW18_00025</name>
    <name evidence="3" type="ORF">LV84_02666</name>
</gene>
<evidence type="ECO:0000256" key="1">
    <source>
        <dbReference type="SAM" id="SignalP"/>
    </source>
</evidence>
<evidence type="ECO:0000313" key="3">
    <source>
        <dbReference type="EMBL" id="PZX55527.1"/>
    </source>
</evidence>
<keyword evidence="1" id="KW-0732">Signal</keyword>
<dbReference type="SUPFAM" id="SSF81853">
    <property type="entry name" value="Family 10 polysaccharide lyase"/>
    <property type="match status" value="1"/>
</dbReference>
<evidence type="ECO:0000259" key="2">
    <source>
        <dbReference type="Pfam" id="PF07944"/>
    </source>
</evidence>
<evidence type="ECO:0000313" key="6">
    <source>
        <dbReference type="Proteomes" id="UP000321927"/>
    </source>
</evidence>
<accession>A0A2W7RIZ3</accession>
<dbReference type="GO" id="GO:0005975">
    <property type="term" value="P:carbohydrate metabolic process"/>
    <property type="evidence" value="ECO:0007669"/>
    <property type="project" value="InterPro"/>
</dbReference>
<dbReference type="InterPro" id="IPR012878">
    <property type="entry name" value="Beta-AFase-like_GH127_cat"/>
</dbReference>
<feature type="chain" id="PRO_5015908811" evidence="1">
    <location>
        <begin position="21"/>
        <end position="862"/>
    </location>
</feature>
<reference evidence="3 5" key="1">
    <citation type="submission" date="2018-06" db="EMBL/GenBank/DDBJ databases">
        <title>Genomic Encyclopedia of Archaeal and Bacterial Type Strains, Phase II (KMG-II): from individual species to whole genera.</title>
        <authorList>
            <person name="Goeker M."/>
        </authorList>
    </citation>
    <scope>NUCLEOTIDE SEQUENCE [LARGE SCALE GENOMIC DNA]</scope>
    <source>
        <strain evidence="3 5">DSM 22686</strain>
    </source>
</reference>
<proteinExistence type="predicted"/>
<dbReference type="RefSeq" id="WP_086501784.1">
    <property type="nucleotide sequence ID" value="NZ_MSSV01000011.1"/>
</dbReference>
<sequence length="862" mass="96866">MNPKFLLYSLFLLISGQLYAQQKVALSNQRIQIEWTESAKGWEISNLSIRNGEFWQAIEHTSGEYMLLYADEKPGDEPQEEFLTSTGKPFPGEEYKYIISTWKERTSPVNMNTAGEELRFYPDKAEKLNDSSIRFTKTTDRGKITSVWTLASGNSTDISIRQEMKSTLKGYYSLASPTLLTIPESELQWATVPGYFHGKKLEENIPLSYAYGNGVPARPIVFSENTASTLSPMITSAKGFTIAVIPDPGLDRDPWEADENTHSKWQIGLSHMNRNAQLSPSIYYPVLGEVNSEMKPGDTMNYGFRVSIDTVDWFAMLNHAVYDVYDFEAGLNLRKNKQSLSNRVEEMHDYLMDPETSLWRTEEFDGKEIGAQSYLGGVVGSDKDAMKNADYGAMWMLAKSTKNQQINQQILPYALNFKLKQQQTTDGFFKGAAIGQYYLYKSKKFVEEWGQMVEPIGLMYYIMLDVGNILLFEPDNAELQQRLRYGADLLVDWQKADGSWVAAYERDESEIFEEVKDFRPTFYGLLVAYKLLGDQKYLDAAIKGANWFIANGVENGSFLGVCGDVRYMPDFATGQSAQAFLDLYDLTQDEAYKDAAIATAKIYTTHVYTHPIPTQTVKSVNGKSLQDWEIAQAGLSFEHGGAIGSANGHGPILLASHAGMFIRMYELTGEQIFADMARSAAIGRDAFVNKETSVASYYWKVMDAGSGPFPHHAWWQIGWITDYLMAEVEVRSNQNIVFPRGFITPKVGPHQSYGFAPGKVFGERADLRILTKGLTVSNPSLEHIVAESEDGKTLHIILLNQYYQQQEGTIMLDLKEAGIASDVKSIQVLDANGKSIKKVEKEGKWNVAIEGFGMSVLKIELQ</sequence>
<dbReference type="EMBL" id="QKZU01000009">
    <property type="protein sequence ID" value="PZX55527.1"/>
    <property type="molecule type" value="Genomic_DNA"/>
</dbReference>
<protein>
    <submittedName>
        <fullName evidence="4">Glycerophosphoryl diester phosphodiesterase</fullName>
    </submittedName>
</protein>
<comment type="caution">
    <text evidence="3">The sequence shown here is derived from an EMBL/GenBank/DDBJ whole genome shotgun (WGS) entry which is preliminary data.</text>
</comment>
<dbReference type="Proteomes" id="UP000321927">
    <property type="component" value="Unassembled WGS sequence"/>
</dbReference>
<evidence type="ECO:0000313" key="4">
    <source>
        <dbReference type="EMBL" id="TXD79561.1"/>
    </source>
</evidence>
<dbReference type="OrthoDB" id="628098at2"/>
<dbReference type="Gene3D" id="1.50.10.20">
    <property type="match status" value="1"/>
</dbReference>
<feature type="domain" description="Non-reducing end beta-L-arabinofuranosidase-like GH127 catalytic" evidence="2">
    <location>
        <begin position="457"/>
        <end position="601"/>
    </location>
</feature>
<organism evidence="3 5">
    <name type="scientific">Algoriphagus ratkowskyi</name>
    <dbReference type="NCBI Taxonomy" id="57028"/>
    <lineage>
        <taxon>Bacteria</taxon>
        <taxon>Pseudomonadati</taxon>
        <taxon>Bacteroidota</taxon>
        <taxon>Cytophagia</taxon>
        <taxon>Cytophagales</taxon>
        <taxon>Cyclobacteriaceae</taxon>
        <taxon>Algoriphagus</taxon>
    </lineage>
</organism>
<dbReference type="EMBL" id="VORV01000001">
    <property type="protein sequence ID" value="TXD79561.1"/>
    <property type="molecule type" value="Genomic_DNA"/>
</dbReference>
<dbReference type="InterPro" id="IPR008928">
    <property type="entry name" value="6-hairpin_glycosidase_sf"/>
</dbReference>
<name>A0A2W7RIZ3_9BACT</name>
<feature type="signal peptide" evidence="1">
    <location>
        <begin position="1"/>
        <end position="20"/>
    </location>
</feature>